<dbReference type="Pfam" id="PF04564">
    <property type="entry name" value="U-box"/>
    <property type="match status" value="1"/>
</dbReference>
<dbReference type="Pfam" id="PF14623">
    <property type="entry name" value="Vint"/>
    <property type="match status" value="1"/>
</dbReference>
<accession>A0AAD2FGK0</accession>
<protein>
    <recommendedName>
        <fullName evidence="6">U-box domain-containing protein</fullName>
    </recommendedName>
</protein>
<dbReference type="PANTHER" id="PTHR46573">
    <property type="entry name" value="WD REPEAT, SAM AND U-BOX DOMAIN-CONTAINING PROTEIN 1"/>
    <property type="match status" value="1"/>
</dbReference>
<dbReference type="GO" id="GO:0004842">
    <property type="term" value="F:ubiquitin-protein transferase activity"/>
    <property type="evidence" value="ECO:0007669"/>
    <property type="project" value="InterPro"/>
</dbReference>
<dbReference type="PROSITE" id="PS51698">
    <property type="entry name" value="U_BOX"/>
    <property type="match status" value="1"/>
</dbReference>
<dbReference type="SMART" id="SM00327">
    <property type="entry name" value="VWA"/>
    <property type="match status" value="1"/>
</dbReference>
<comment type="caution">
    <text evidence="4">The sequence shown here is derived from an EMBL/GenBank/DDBJ whole genome shotgun (WGS) entry which is preliminary data.</text>
</comment>
<dbReference type="PANTHER" id="PTHR46573:SF1">
    <property type="entry name" value="WD REPEAT, SAM AND U-BOX DOMAIN-CONTAINING PROTEIN 1"/>
    <property type="match status" value="1"/>
</dbReference>
<evidence type="ECO:0000259" key="3">
    <source>
        <dbReference type="PROSITE" id="PS51698"/>
    </source>
</evidence>
<feature type="domain" description="U-box" evidence="3">
    <location>
        <begin position="5"/>
        <end position="78"/>
    </location>
</feature>
<dbReference type="InterPro" id="IPR032838">
    <property type="entry name" value="Vwaint_dom"/>
</dbReference>
<dbReference type="Pfam" id="PF13519">
    <property type="entry name" value="VWA_2"/>
    <property type="match status" value="1"/>
</dbReference>
<dbReference type="SUPFAM" id="SSF57850">
    <property type="entry name" value="RING/U-box"/>
    <property type="match status" value="1"/>
</dbReference>
<proteinExistence type="predicted"/>
<dbReference type="SUPFAM" id="SSF53300">
    <property type="entry name" value="vWA-like"/>
    <property type="match status" value="1"/>
</dbReference>
<dbReference type="PROSITE" id="PS50234">
    <property type="entry name" value="VWFA"/>
    <property type="match status" value="1"/>
</dbReference>
<keyword evidence="5" id="KW-1185">Reference proteome</keyword>
<reference evidence="4" key="1">
    <citation type="submission" date="2023-08" db="EMBL/GenBank/DDBJ databases">
        <authorList>
            <person name="Audoor S."/>
            <person name="Bilcke G."/>
        </authorList>
    </citation>
    <scope>NUCLEOTIDE SEQUENCE</scope>
</reference>
<dbReference type="AlphaFoldDB" id="A0AAD2FGK0"/>
<dbReference type="EMBL" id="CAKOGP040000602">
    <property type="protein sequence ID" value="CAJ1937101.1"/>
    <property type="molecule type" value="Genomic_DNA"/>
</dbReference>
<dbReference type="Gene3D" id="3.40.50.410">
    <property type="entry name" value="von Willebrand factor, type A domain"/>
    <property type="match status" value="1"/>
</dbReference>
<organism evidence="4 5">
    <name type="scientific">Cylindrotheca closterium</name>
    <dbReference type="NCBI Taxonomy" id="2856"/>
    <lineage>
        <taxon>Eukaryota</taxon>
        <taxon>Sar</taxon>
        <taxon>Stramenopiles</taxon>
        <taxon>Ochrophyta</taxon>
        <taxon>Bacillariophyta</taxon>
        <taxon>Bacillariophyceae</taxon>
        <taxon>Bacillariophycidae</taxon>
        <taxon>Bacillariales</taxon>
        <taxon>Bacillariaceae</taxon>
        <taxon>Cylindrotheca</taxon>
    </lineage>
</organism>
<sequence>MKTQDADAFGVCPITNEPFVDPVVDHEGNTYEKKAIEEWLEQNSTSPITRNPLTLDQLFPNRALKNLIAESQEEEGSVKSANTSPTVSDDEADFENQEALMELAKTARVQSIISGPDGLGAVKIVVPDDKSERRLPASIICVIDESYSMDDAATTQEDQEGNSGLSLMDIVKHATKTVIEILGPEDCLAIITYANKATLRLPFLKMTRANKNMATRVVNEFRTRGSTNLWDGLLQAMELANKMTQTTDVFLLTDGVPNIHPPRGELETFTRYKTKTPKCNYRISTFGFGYCLDSKLLNDLAIEGDGQFFFIPDSSFVGTVFINATSFVVSTALGKSTLVFEENGVARIHMNKDDETTPPQQQAKSLPSLSFGHTLDLIVKKEDHGADISWDAPASSLDWEVPRLRHAMVELIRSAEERFTRKEGNALQVAQQEITKLVAEFDLALEESVNVESNSRTILKAIREDLTGQITEAYSRADWYNKWGKHYLLSLARAHELQRCTNFKDPGLQIYATSKFGMIRDEAEEIFCKIPPPTPSRRVESSRFRPVASMSTYYNAAAGCLARGSVRMVDGRFVPVSSVCPGDTLQLGSRAVKVRCVVTTECDNGVEELVELEGGVLVTPWHPIRKKGSMKWEFPANLGTAKLYSCKMVYNFVLYSDCAVPLGPYEAIALGHGISDPVAKHAYFGSSRVVQDLRSMYGWNHGRVHLGTNPGRRDPETGQVSGFVQNINVWESDGAENSEAPNGHQMLRSDRVSA</sequence>
<name>A0AAD2FGK0_9STRA</name>
<feature type="region of interest" description="Disordered" evidence="1">
    <location>
        <begin position="734"/>
        <end position="754"/>
    </location>
</feature>
<evidence type="ECO:0000313" key="4">
    <source>
        <dbReference type="EMBL" id="CAJ1937101.1"/>
    </source>
</evidence>
<dbReference type="InterPro" id="IPR039510">
    <property type="entry name" value="Vint_dom"/>
</dbReference>
<dbReference type="GO" id="GO:0016567">
    <property type="term" value="P:protein ubiquitination"/>
    <property type="evidence" value="ECO:0007669"/>
    <property type="project" value="InterPro"/>
</dbReference>
<dbReference type="CDD" id="cd16655">
    <property type="entry name" value="RING-Ubox_WDSUB1-like"/>
    <property type="match status" value="1"/>
</dbReference>
<dbReference type="SMART" id="SM00504">
    <property type="entry name" value="Ubox"/>
    <property type="match status" value="1"/>
</dbReference>
<evidence type="ECO:0000259" key="2">
    <source>
        <dbReference type="PROSITE" id="PS50234"/>
    </source>
</evidence>
<dbReference type="Gene3D" id="3.30.40.10">
    <property type="entry name" value="Zinc/RING finger domain, C3HC4 (zinc finger)"/>
    <property type="match status" value="1"/>
</dbReference>
<feature type="domain" description="VWFA" evidence="2">
    <location>
        <begin position="138"/>
        <end position="325"/>
    </location>
</feature>
<dbReference type="InterPro" id="IPR052085">
    <property type="entry name" value="WD-SAM-U-box"/>
</dbReference>
<dbReference type="InterPro" id="IPR013083">
    <property type="entry name" value="Znf_RING/FYVE/PHD"/>
</dbReference>
<dbReference type="Pfam" id="PF14624">
    <property type="entry name" value="Vwaint"/>
    <property type="match status" value="1"/>
</dbReference>
<evidence type="ECO:0008006" key="6">
    <source>
        <dbReference type="Google" id="ProtNLM"/>
    </source>
</evidence>
<dbReference type="Proteomes" id="UP001295423">
    <property type="component" value="Unassembled WGS sequence"/>
</dbReference>
<feature type="region of interest" description="Disordered" evidence="1">
    <location>
        <begin position="70"/>
        <end position="91"/>
    </location>
</feature>
<dbReference type="InterPro" id="IPR036465">
    <property type="entry name" value="vWFA_dom_sf"/>
</dbReference>
<dbReference type="InterPro" id="IPR002035">
    <property type="entry name" value="VWF_A"/>
</dbReference>
<dbReference type="InterPro" id="IPR003613">
    <property type="entry name" value="Ubox_domain"/>
</dbReference>
<evidence type="ECO:0000313" key="5">
    <source>
        <dbReference type="Proteomes" id="UP001295423"/>
    </source>
</evidence>
<evidence type="ECO:0000256" key="1">
    <source>
        <dbReference type="SAM" id="MobiDB-lite"/>
    </source>
</evidence>
<gene>
    <name evidence="4" type="ORF">CYCCA115_LOCUS5510</name>
</gene>